<sequence>MRPVTLLGTVVGTLLAALLVPVPPAHAATTYTWRGTQSTVWGNPKNWEPEGIPKNGDSVQLAYGPRPTITEVPDVQLAMLTVTGSTDGLVSMSGPGEVITGSLQWNGGDINTGLVVSAPPLDPMPSYIMMGQTPMRFGGAENHKTLTVNSTLSLMTGPAVTDDPWLTFMFDANMRIASTGKLLLDPAAQVLGSRCCSGETSTIIVDGTLEVFSVIGATGYTAHLEELGVDLAGDVVVPKGNTLKITGGPIRVGGHAVNGTVGDASIKGGGVVNIEETDGDAFDPEHPLLPDGSVKFIEDGEKLTLADDTALRLGRYSEVSGVGSIEGKGSVTLAGTTLLGRLTIADGVSATTEPGPLTTVQRTGTLLPAGDLTLAPGSTVRVIGGGGRLSVPKEATLEVPAGATIDAGGCCTDSGRVTVQKGGTMKIGAGDGDPAVLRWIDLGGQGTIEHEGSSEWDLAETTFVSGARITGDGAITGDLPAGPAELRPTGVLTVDGDLTTNMAGSYRPELALLRSEPKAAGRLVVTGNAALSGTLRPIGDTTYPAGRRVVVLEAGSITGGYRCAVAGGMLMDATATTVGLHAIEARVSDCLRPAPRGVLSATYAGTRRVDLGLPDPATSVLLEVEVSAAPKGATLKLSAGRGTVTLQVPKRRTVTRWLEVPVATQTRLVVQLTKRARVTLDQVGYAFSG</sequence>
<comment type="caution">
    <text evidence="2">The sequence shown here is derived from an EMBL/GenBank/DDBJ whole genome shotgun (WGS) entry which is preliminary data.</text>
</comment>
<gene>
    <name evidence="2" type="ORF">ACFPKY_12900</name>
</gene>
<dbReference type="Proteomes" id="UP001595956">
    <property type="component" value="Unassembled WGS sequence"/>
</dbReference>
<feature type="signal peptide" evidence="1">
    <location>
        <begin position="1"/>
        <end position="27"/>
    </location>
</feature>
<dbReference type="InterPro" id="IPR011050">
    <property type="entry name" value="Pectin_lyase_fold/virulence"/>
</dbReference>
<feature type="chain" id="PRO_5046713938" evidence="1">
    <location>
        <begin position="28"/>
        <end position="689"/>
    </location>
</feature>
<evidence type="ECO:0000313" key="2">
    <source>
        <dbReference type="EMBL" id="MFC5494007.1"/>
    </source>
</evidence>
<accession>A0ABW0N262</accession>
<evidence type="ECO:0000313" key="3">
    <source>
        <dbReference type="Proteomes" id="UP001595956"/>
    </source>
</evidence>
<organism evidence="2 3">
    <name type="scientific">Nocardioides caricicola</name>
    <dbReference type="NCBI Taxonomy" id="634770"/>
    <lineage>
        <taxon>Bacteria</taxon>
        <taxon>Bacillati</taxon>
        <taxon>Actinomycetota</taxon>
        <taxon>Actinomycetes</taxon>
        <taxon>Propionibacteriales</taxon>
        <taxon>Nocardioidaceae</taxon>
        <taxon>Nocardioides</taxon>
    </lineage>
</organism>
<dbReference type="RefSeq" id="WP_345179183.1">
    <property type="nucleotide sequence ID" value="NZ_BAABFQ010000007.1"/>
</dbReference>
<name>A0ABW0N262_9ACTN</name>
<dbReference type="EMBL" id="JBHSMD010000004">
    <property type="protein sequence ID" value="MFC5494007.1"/>
    <property type="molecule type" value="Genomic_DNA"/>
</dbReference>
<reference evidence="3" key="1">
    <citation type="journal article" date="2019" name="Int. J. Syst. Evol. Microbiol.">
        <title>The Global Catalogue of Microorganisms (GCM) 10K type strain sequencing project: providing services to taxonomists for standard genome sequencing and annotation.</title>
        <authorList>
            <consortium name="The Broad Institute Genomics Platform"/>
            <consortium name="The Broad Institute Genome Sequencing Center for Infectious Disease"/>
            <person name="Wu L."/>
            <person name="Ma J."/>
        </authorList>
    </citation>
    <scope>NUCLEOTIDE SEQUENCE [LARGE SCALE GENOMIC DNA]</scope>
    <source>
        <strain evidence="3">KACC 13778</strain>
    </source>
</reference>
<keyword evidence="1" id="KW-0732">Signal</keyword>
<protein>
    <submittedName>
        <fullName evidence="2">Uncharacterized protein</fullName>
    </submittedName>
</protein>
<proteinExistence type="predicted"/>
<keyword evidence="3" id="KW-1185">Reference proteome</keyword>
<dbReference type="SUPFAM" id="SSF51126">
    <property type="entry name" value="Pectin lyase-like"/>
    <property type="match status" value="1"/>
</dbReference>
<evidence type="ECO:0000256" key="1">
    <source>
        <dbReference type="SAM" id="SignalP"/>
    </source>
</evidence>